<dbReference type="PANTHER" id="PTHR31879">
    <property type="entry name" value="DET1- AND DDB1-ASSOCIATED PROTEIN 1"/>
    <property type="match status" value="1"/>
</dbReference>
<accession>A0A3Q0IU52</accession>
<dbReference type="Proteomes" id="UP000079169">
    <property type="component" value="Unplaced"/>
</dbReference>
<dbReference type="InterPro" id="IPR033575">
    <property type="entry name" value="DDA1-like"/>
</dbReference>
<dbReference type="GeneID" id="113467672"/>
<evidence type="ECO:0000259" key="4">
    <source>
        <dbReference type="Pfam" id="PF10172"/>
    </source>
</evidence>
<keyword evidence="5" id="KW-1185">Reference proteome</keyword>
<dbReference type="KEGG" id="dci:113467672"/>
<evidence type="ECO:0000256" key="1">
    <source>
        <dbReference type="ARBA" id="ARBA00008042"/>
    </source>
</evidence>
<organism evidence="5 6">
    <name type="scientific">Diaphorina citri</name>
    <name type="common">Asian citrus psyllid</name>
    <dbReference type="NCBI Taxonomy" id="121845"/>
    <lineage>
        <taxon>Eukaryota</taxon>
        <taxon>Metazoa</taxon>
        <taxon>Ecdysozoa</taxon>
        <taxon>Arthropoda</taxon>
        <taxon>Hexapoda</taxon>
        <taxon>Insecta</taxon>
        <taxon>Pterygota</taxon>
        <taxon>Neoptera</taxon>
        <taxon>Paraneoptera</taxon>
        <taxon>Hemiptera</taxon>
        <taxon>Sternorrhyncha</taxon>
        <taxon>Psylloidea</taxon>
        <taxon>Psyllidae</taxon>
        <taxon>Diaphorininae</taxon>
        <taxon>Diaphorina</taxon>
    </lineage>
</organism>
<evidence type="ECO:0000313" key="6">
    <source>
        <dbReference type="RefSeq" id="XP_026679796.1"/>
    </source>
</evidence>
<protein>
    <recommendedName>
        <fullName evidence="2">DET1- and DDB1-associated protein 1</fullName>
    </recommendedName>
</protein>
<feature type="domain" description="DET1- and DDB1-associated protein 1" evidence="4">
    <location>
        <begin position="5"/>
        <end position="65"/>
    </location>
</feature>
<dbReference type="GO" id="GO:0080008">
    <property type="term" value="C:Cul4-RING E3 ubiquitin ligase complex"/>
    <property type="evidence" value="ECO:0007669"/>
    <property type="project" value="TreeGrafter"/>
</dbReference>
<dbReference type="InterPro" id="IPR018276">
    <property type="entry name" value="DDA1_dom"/>
</dbReference>
<dbReference type="GO" id="GO:0032436">
    <property type="term" value="P:positive regulation of proteasomal ubiquitin-dependent protein catabolic process"/>
    <property type="evidence" value="ECO:0007669"/>
    <property type="project" value="TreeGrafter"/>
</dbReference>
<comment type="function">
    <text evidence="3">Functions as a component of numerous distinct DCX (DDB1-CUL4-X-box) E3 ubiquitin-protein ligase complexes which mediate the ubiquitination and subsequent proteasomal degradation of target proteins. In the DCX complexes, acts as a scaffolding subunit required to stabilize the complex.</text>
</comment>
<comment type="similarity">
    <text evidence="1">Belongs to the DDA1 family.</text>
</comment>
<sequence length="73" mass="8543">MSIAKFLKGLPSYDENNFSKFHVDHSNRTLSKKPSLYLPTTDHPAEQIIVTEKRHILLRYLHLHWVSVAVELM</sequence>
<gene>
    <name evidence="6" type="primary">LOC113467672</name>
</gene>
<evidence type="ECO:0000313" key="5">
    <source>
        <dbReference type="Proteomes" id="UP000079169"/>
    </source>
</evidence>
<dbReference type="Pfam" id="PF10172">
    <property type="entry name" value="DDA1"/>
    <property type="match status" value="1"/>
</dbReference>
<dbReference type="RefSeq" id="XP_026679796.1">
    <property type="nucleotide sequence ID" value="XM_026823995.1"/>
</dbReference>
<dbReference type="AlphaFoldDB" id="A0A3Q0IU52"/>
<proteinExistence type="inferred from homology"/>
<dbReference type="PaxDb" id="121845-A0A3Q0IU52"/>
<dbReference type="STRING" id="121845.A0A3Q0IU52"/>
<evidence type="ECO:0000256" key="2">
    <source>
        <dbReference type="ARBA" id="ARBA00018256"/>
    </source>
</evidence>
<name>A0A3Q0IU52_DIACI</name>
<evidence type="ECO:0000256" key="3">
    <source>
        <dbReference type="ARBA" id="ARBA00045586"/>
    </source>
</evidence>
<dbReference type="PANTHER" id="PTHR31879:SF2">
    <property type="entry name" value="DET1- AND DDB1-ASSOCIATED PROTEIN 1"/>
    <property type="match status" value="1"/>
</dbReference>
<reference evidence="6" key="1">
    <citation type="submission" date="2025-08" db="UniProtKB">
        <authorList>
            <consortium name="RefSeq"/>
        </authorList>
    </citation>
    <scope>IDENTIFICATION</scope>
</reference>